<reference evidence="1 2" key="1">
    <citation type="journal article" date="2012" name="Stand. Genomic Sci.">
        <title>Genome sequence of the orange-pigmented seawater bacterium Owenweeksia hongkongensis type strain (UST20020801(T)).</title>
        <authorList>
            <person name="Riedel T."/>
            <person name="Held B."/>
            <person name="Nolan M."/>
            <person name="Lucas S."/>
            <person name="Lapidus A."/>
            <person name="Tice H."/>
            <person name="Del Rio T.G."/>
            <person name="Cheng J.F."/>
            <person name="Han C."/>
            <person name="Tapia R."/>
            <person name="Goodwin L.A."/>
            <person name="Pitluck S."/>
            <person name="Liolios K."/>
            <person name="Mavromatis K."/>
            <person name="Pagani I."/>
            <person name="Ivanova N."/>
            <person name="Mikhailova N."/>
            <person name="Pati A."/>
            <person name="Chen A."/>
            <person name="Palaniappan K."/>
            <person name="Rohde M."/>
            <person name="Tindall B.J."/>
            <person name="Detter J.C."/>
            <person name="Goker M."/>
            <person name="Woyke T."/>
            <person name="Bristow J."/>
            <person name="Eisen J.A."/>
            <person name="Markowitz V."/>
            <person name="Hugenholtz P."/>
            <person name="Klenk H.P."/>
            <person name="Kyrpides N.C."/>
        </authorList>
    </citation>
    <scope>NUCLEOTIDE SEQUENCE</scope>
    <source>
        <strain evidence="2">DSM 17368 / JCM 12287 / NRRL B-23963</strain>
    </source>
</reference>
<evidence type="ECO:0000313" key="1">
    <source>
        <dbReference type="EMBL" id="AEV33112.1"/>
    </source>
</evidence>
<organism evidence="1 2">
    <name type="scientific">Owenweeksia hongkongensis (strain DSM 17368 / CIP 108786 / JCM 12287 / NRRL B-23963 / UST20020801)</name>
    <dbReference type="NCBI Taxonomy" id="926562"/>
    <lineage>
        <taxon>Bacteria</taxon>
        <taxon>Pseudomonadati</taxon>
        <taxon>Bacteroidota</taxon>
        <taxon>Flavobacteriia</taxon>
        <taxon>Flavobacteriales</taxon>
        <taxon>Owenweeksiaceae</taxon>
        <taxon>Owenweeksia</taxon>
    </lineage>
</organism>
<protein>
    <submittedName>
        <fullName evidence="1">Uncharacterized protein</fullName>
    </submittedName>
</protein>
<evidence type="ECO:0000313" key="2">
    <source>
        <dbReference type="Proteomes" id="UP000005631"/>
    </source>
</evidence>
<dbReference type="HOGENOM" id="CLU_1561378_0_0_10"/>
<accession>G8R445</accession>
<dbReference type="EMBL" id="CP003156">
    <property type="protein sequence ID" value="AEV33112.1"/>
    <property type="molecule type" value="Genomic_DNA"/>
</dbReference>
<dbReference type="KEGG" id="oho:Oweho_2138"/>
<dbReference type="AlphaFoldDB" id="G8R445"/>
<proteinExistence type="predicted"/>
<dbReference type="Proteomes" id="UP000005631">
    <property type="component" value="Chromosome"/>
</dbReference>
<keyword evidence="2" id="KW-1185">Reference proteome</keyword>
<name>G8R445_OWEHD</name>
<dbReference type="RefSeq" id="WP_014202461.1">
    <property type="nucleotide sequence ID" value="NC_016599.1"/>
</dbReference>
<dbReference type="STRING" id="926562.Oweho_2138"/>
<gene>
    <name evidence="1" type="ordered locus">Oweho_2138</name>
</gene>
<sequence>MQRQLRNPVPNVSLFEESKTFTDSLIANGVDTILVYHKQHGMYLRSYYIFWKGEQLEVRLINENGIFNLNSWDMVGLYRNERLFEFYQKHEKELNQSTIPEASISHYPYVDIAVIIDPKLLELHLPWGVISSFDSSPYQFARLIESILFNIEQSTYWEKDEKNVLLKNSKN</sequence>